<evidence type="ECO:0000256" key="1">
    <source>
        <dbReference type="ARBA" id="ARBA00022729"/>
    </source>
</evidence>
<keyword evidence="1 3" id="KW-0732">Signal</keyword>
<evidence type="ECO:0000313" key="5">
    <source>
        <dbReference type="EMBL" id="EAS45105.1"/>
    </source>
</evidence>
<name>Q1Z8K3_9GAMM</name>
<feature type="domain" description="Ricin B lectin" evidence="4">
    <location>
        <begin position="500"/>
        <end position="616"/>
    </location>
</feature>
<comment type="caution">
    <text evidence="5">The sequence shown here is derived from an EMBL/GenBank/DDBJ whole genome shotgun (WGS) entry which is preliminary data.</text>
</comment>
<evidence type="ECO:0000256" key="2">
    <source>
        <dbReference type="SAM" id="MobiDB-lite"/>
    </source>
</evidence>
<gene>
    <name evidence="5" type="ORF">P3TCK_21515</name>
</gene>
<dbReference type="Gene3D" id="2.70.240.20">
    <property type="entry name" value="Leukocidin/Hemolysin toxin, cytolysin domain"/>
    <property type="match status" value="1"/>
</dbReference>
<dbReference type="RefSeq" id="WP_006232224.1">
    <property type="nucleotide sequence ID" value="NZ_CH724135.1"/>
</dbReference>
<feature type="signal peptide" evidence="3">
    <location>
        <begin position="1"/>
        <end position="27"/>
    </location>
</feature>
<dbReference type="SUPFAM" id="SSF50370">
    <property type="entry name" value="Ricin B-like lectins"/>
    <property type="match status" value="1"/>
</dbReference>
<dbReference type="PROSITE" id="PS50231">
    <property type="entry name" value="RICIN_B_LECTIN"/>
    <property type="match status" value="1"/>
</dbReference>
<dbReference type="Proteomes" id="UP000003789">
    <property type="component" value="Unassembled WGS sequence"/>
</dbReference>
<protein>
    <submittedName>
        <fullName evidence="5">Haemolysin</fullName>
    </submittedName>
</protein>
<reference evidence="5 6" key="1">
    <citation type="submission" date="2006-03" db="EMBL/GenBank/DDBJ databases">
        <authorList>
            <person name="Bartlett D.H."/>
            <person name="Valle G."/>
            <person name="Lauro F.M."/>
            <person name="Vezzi A."/>
            <person name="Simonato F."/>
            <person name="Eloe E."/>
            <person name="Vitulo N."/>
            <person name="Stratton T.K."/>
            <person name="D'angelo M."/>
            <person name="Ferriera S."/>
            <person name="Johnson J."/>
            <person name="Kravitz S."/>
            <person name="Beeson K."/>
            <person name="Sutton G."/>
            <person name="Rogers Y."/>
            <person name="Friedman R."/>
            <person name="Frazier M."/>
            <person name="Venter J.C."/>
        </authorList>
    </citation>
    <scope>NUCLEOTIDE SEQUENCE [LARGE SCALE GENOMIC DNA]</scope>
    <source>
        <strain evidence="5 6">3TCK</strain>
    </source>
</reference>
<dbReference type="InterPro" id="IPR022220">
    <property type="entry name" value="Hemolysin_N"/>
</dbReference>
<evidence type="ECO:0000256" key="3">
    <source>
        <dbReference type="SAM" id="SignalP"/>
    </source>
</evidence>
<dbReference type="SMART" id="SM00458">
    <property type="entry name" value="RICIN"/>
    <property type="match status" value="1"/>
</dbReference>
<dbReference type="Pfam" id="PF07968">
    <property type="entry name" value="Leukocidin"/>
    <property type="match status" value="1"/>
</dbReference>
<evidence type="ECO:0000313" key="6">
    <source>
        <dbReference type="Proteomes" id="UP000003789"/>
    </source>
</evidence>
<dbReference type="InterPro" id="IPR032496">
    <property type="entry name" value="Hemolysin_beta-prism_lec"/>
</dbReference>
<dbReference type="InterPro" id="IPR035992">
    <property type="entry name" value="Ricin_B-like_lectins"/>
</dbReference>
<feature type="region of interest" description="Disordered" evidence="2">
    <location>
        <begin position="160"/>
        <end position="179"/>
    </location>
</feature>
<dbReference type="Pfam" id="PF00652">
    <property type="entry name" value="Ricin_B_lectin"/>
    <property type="match status" value="1"/>
</dbReference>
<dbReference type="InterPro" id="IPR000772">
    <property type="entry name" value="Ricin_B_lectin"/>
</dbReference>
<sequence length="760" mass="83567">MIKTKISKTSFTLSTLSLAMVSAVAVAQPFETIGTPSSDAIEIFSTLQNDQNIVYINATSWLDDSTDTDKQPTSLSLQVIENDVINKGKKYFIDFSDIENDTQKVMAKQKMSAITGMSFNTDLIAISEYKGALLYTLLESTDDSNISKLDSLAEAPSRSKRSLSSFDSPAPRNNNQNTTSTLPHVAFYINVNRAISDSECTFNSSHFWDRGTRVFCDNPNISLIYRVNLERSLQHGTIGSATPDAKIVRISLDEDSTGAGIHLNDRLDHVGNSADYTTLDAWFRDWATDAIAQDYQFAFKASNDKAAILKTFPINNLNANYEKREVSGFELGVSGGVEVGKEGPKGKLEASASYSQSRWLTYNTSDYRVERSAPNARQVSFKWNREQYATAESLQDDFTDALWATSYPVDVNRVNPIGYASFIPNMDVIYKAEPTTTGTTEFTIDSSVNIRPIYNGGYKHYYVVGSHVSYQGLENTPRKRVSKSASFTVNWEHPVFTGGRPVNIQLGGFANRCLESDTNGVLSAQTCNNKKSNQSFIYDQLGRYMSAANTHQCLDSQNLTQLQTCNESLTQRWDWIANSDKLSNTFDGQVLAHDKSSGDLALYVENSEPSGSSSRTITSYTDVFRNENVSPVFGYTTGNPSILDNSSNQLYIAHGAAIDAIGTQPNNLVGGNTNNATSVDLSNVVQIKVYSGEFTYGGKHILALEFVKRDGSIQTFGAKTGSSVGTVQQETLDVPAGSTLQSMHVWSGGWLVDGLQFKFS</sequence>
<dbReference type="Gene3D" id="2.100.10.30">
    <property type="entry name" value="Jacalin-like lectin domain"/>
    <property type="match status" value="1"/>
</dbReference>
<dbReference type="Gene3D" id="6.20.40.20">
    <property type="entry name" value="Leukocidin/Hemolysin toxin, pre-stem domain"/>
    <property type="match status" value="1"/>
</dbReference>
<dbReference type="HOGENOM" id="CLU_439829_0_0_6"/>
<organism evidence="5 6">
    <name type="scientific">Photobacterium profundum 3TCK</name>
    <dbReference type="NCBI Taxonomy" id="314280"/>
    <lineage>
        <taxon>Bacteria</taxon>
        <taxon>Pseudomonadati</taxon>
        <taxon>Pseudomonadota</taxon>
        <taxon>Gammaproteobacteria</taxon>
        <taxon>Vibrionales</taxon>
        <taxon>Vibrionaceae</taxon>
        <taxon>Photobacterium</taxon>
    </lineage>
</organism>
<dbReference type="Pfam" id="PF16458">
    <property type="entry name" value="Beta-prism_lec"/>
    <property type="match status" value="1"/>
</dbReference>
<dbReference type="GO" id="GO:0005576">
    <property type="term" value="C:extracellular region"/>
    <property type="evidence" value="ECO:0007669"/>
    <property type="project" value="InterPro"/>
</dbReference>
<evidence type="ECO:0000259" key="4">
    <source>
        <dbReference type="SMART" id="SM00458"/>
    </source>
</evidence>
<dbReference type="Pfam" id="PF12563">
    <property type="entry name" value="Hemolysin_N"/>
    <property type="match status" value="1"/>
</dbReference>
<accession>Q1Z8K3</accession>
<feature type="chain" id="PRO_5004198773" evidence="3">
    <location>
        <begin position="28"/>
        <end position="760"/>
    </location>
</feature>
<dbReference type="GO" id="GO:0051715">
    <property type="term" value="P:cytolysis in another organism"/>
    <property type="evidence" value="ECO:0007669"/>
    <property type="project" value="InterPro"/>
</dbReference>
<dbReference type="InterPro" id="IPR043080">
    <property type="entry name" value="Hemolysin_N_sf"/>
</dbReference>
<dbReference type="InterPro" id="IPR044883">
    <property type="entry name" value="Hemolysin_pre-stem_dom_sf"/>
</dbReference>
<dbReference type="InterPro" id="IPR016183">
    <property type="entry name" value="Leukocidin/Hemolysin_toxin"/>
</dbReference>
<dbReference type="AlphaFoldDB" id="Q1Z8K3"/>
<dbReference type="Gene3D" id="3.30.110.130">
    <property type="entry name" value="Hemolytic toxin, N-terminal domain"/>
    <property type="match status" value="1"/>
</dbReference>
<dbReference type="EMBL" id="AAPH01000002">
    <property type="protein sequence ID" value="EAS45105.1"/>
    <property type="molecule type" value="Genomic_DNA"/>
</dbReference>
<dbReference type="CDD" id="cd23423">
    <property type="entry name" value="beta-trefoil_Ricin_hemolysin"/>
    <property type="match status" value="1"/>
</dbReference>
<dbReference type="InterPro" id="IPR036404">
    <property type="entry name" value="Jacalin-like_lectin_dom_sf"/>
</dbReference>
<proteinExistence type="predicted"/>